<dbReference type="InterPro" id="IPR023393">
    <property type="entry name" value="START-like_dom_sf"/>
</dbReference>
<sequence>MIKRSKLINASQSELFDLTQNYEKRLAWDPFPESYRFLNGNIVDKGLRLNVKAKNGLSMEVEYVSFKRPKVAAIKMLNGPWFIRKFAGSWSFHSIDINTTEVVFKYTIVGMPSWISPFINLIFANTAEKRLSALKKYVD</sequence>
<dbReference type="Gene3D" id="3.30.530.20">
    <property type="match status" value="1"/>
</dbReference>
<dbReference type="EMBL" id="MDLC01000045">
    <property type="protein sequence ID" value="ODS22963.1"/>
    <property type="molecule type" value="Genomic_DNA"/>
</dbReference>
<accession>A0A1D2QN22</accession>
<evidence type="ECO:0000313" key="1">
    <source>
        <dbReference type="EMBL" id="ODS22963.1"/>
    </source>
</evidence>
<dbReference type="SUPFAM" id="SSF55961">
    <property type="entry name" value="Bet v1-like"/>
    <property type="match status" value="1"/>
</dbReference>
<gene>
    <name evidence="1" type="ORF">AB835_11460</name>
</gene>
<organism evidence="1 2">
    <name type="scientific">Candidatus Endobugula sertula</name>
    <name type="common">Bugula neritina bacterial symbiont</name>
    <dbReference type="NCBI Taxonomy" id="62101"/>
    <lineage>
        <taxon>Bacteria</taxon>
        <taxon>Pseudomonadati</taxon>
        <taxon>Pseudomonadota</taxon>
        <taxon>Gammaproteobacteria</taxon>
        <taxon>Cellvibrionales</taxon>
        <taxon>Cellvibrionaceae</taxon>
        <taxon>Candidatus Endobugula</taxon>
    </lineage>
</organism>
<reference evidence="1 2" key="1">
    <citation type="journal article" date="2016" name="Appl. Environ. Microbiol.">
        <title>Lack of Overt Genome Reduction in the Bryostatin-Producing Bryozoan Symbiont "Candidatus Endobugula sertula".</title>
        <authorList>
            <person name="Miller I.J."/>
            <person name="Vanee N."/>
            <person name="Fong S.S."/>
            <person name="Lim-Fong G.E."/>
            <person name="Kwan J.C."/>
        </authorList>
    </citation>
    <scope>NUCLEOTIDE SEQUENCE [LARGE SCALE GENOMIC DNA]</scope>
    <source>
        <strain evidence="1">AB1-4</strain>
    </source>
</reference>
<dbReference type="Proteomes" id="UP000242502">
    <property type="component" value="Unassembled WGS sequence"/>
</dbReference>
<proteinExistence type="predicted"/>
<comment type="caution">
    <text evidence="1">The sequence shown here is derived from an EMBL/GenBank/DDBJ whole genome shotgun (WGS) entry which is preliminary data.</text>
</comment>
<dbReference type="STRING" id="62101.AB835_11460"/>
<dbReference type="AlphaFoldDB" id="A0A1D2QN22"/>
<dbReference type="CDD" id="cd07812">
    <property type="entry name" value="SRPBCC"/>
    <property type="match status" value="1"/>
</dbReference>
<evidence type="ECO:0000313" key="2">
    <source>
        <dbReference type="Proteomes" id="UP000242502"/>
    </source>
</evidence>
<dbReference type="Pfam" id="PF10604">
    <property type="entry name" value="Polyketide_cyc2"/>
    <property type="match status" value="1"/>
</dbReference>
<protein>
    <recommendedName>
        <fullName evidence="3">Ribosome association toxin RatA</fullName>
    </recommendedName>
</protein>
<name>A0A1D2QN22_9GAMM</name>
<evidence type="ECO:0008006" key="3">
    <source>
        <dbReference type="Google" id="ProtNLM"/>
    </source>
</evidence>
<dbReference type="InterPro" id="IPR019587">
    <property type="entry name" value="Polyketide_cyclase/dehydratase"/>
</dbReference>